<dbReference type="RefSeq" id="WP_111872142.1">
    <property type="nucleotide sequence ID" value="NZ_QLYX01000025.1"/>
</dbReference>
<evidence type="ECO:0000313" key="3">
    <source>
        <dbReference type="Proteomes" id="UP000251891"/>
    </source>
</evidence>
<protein>
    <recommendedName>
        <fullName evidence="1">ScoMcrA-like N-terminal head domain-containing protein</fullName>
    </recommendedName>
</protein>
<proteinExistence type="predicted"/>
<sequence>MDLSPITREAILQAIAECDRLGRDEFLERYGFERARRYVLIHDGSHYDSKAITGVAYRYVAGNPLKASEFSGGRQTVQKLLTGLGFEVVDQDPSAD</sequence>
<dbReference type="InterPro" id="IPR058807">
    <property type="entry name" value="ScoMcrA_N"/>
</dbReference>
<dbReference type="Proteomes" id="UP000251891">
    <property type="component" value="Unassembled WGS sequence"/>
</dbReference>
<feature type="domain" description="ScoMcrA-like N-terminal head" evidence="1">
    <location>
        <begin position="5"/>
        <end position="89"/>
    </location>
</feature>
<dbReference type="OrthoDB" id="9802640at2"/>
<keyword evidence="3" id="KW-1185">Reference proteome</keyword>
<dbReference type="Pfam" id="PF26345">
    <property type="entry name" value="ScoMcrA_N"/>
    <property type="match status" value="1"/>
</dbReference>
<dbReference type="AlphaFoldDB" id="A0A365GVB0"/>
<comment type="caution">
    <text evidence="2">The sequence shown here is derived from an EMBL/GenBank/DDBJ whole genome shotgun (WGS) entry which is preliminary data.</text>
</comment>
<organism evidence="2 3">
    <name type="scientific">Actinomadura craniellae</name>
    <dbReference type="NCBI Taxonomy" id="2231787"/>
    <lineage>
        <taxon>Bacteria</taxon>
        <taxon>Bacillati</taxon>
        <taxon>Actinomycetota</taxon>
        <taxon>Actinomycetes</taxon>
        <taxon>Streptosporangiales</taxon>
        <taxon>Thermomonosporaceae</taxon>
        <taxon>Actinomadura</taxon>
    </lineage>
</organism>
<evidence type="ECO:0000259" key="1">
    <source>
        <dbReference type="Pfam" id="PF26345"/>
    </source>
</evidence>
<accession>A0A365GVB0</accession>
<evidence type="ECO:0000313" key="2">
    <source>
        <dbReference type="EMBL" id="RAY10732.1"/>
    </source>
</evidence>
<gene>
    <name evidence="2" type="ORF">DPM19_33575</name>
</gene>
<dbReference type="EMBL" id="QLYX01000025">
    <property type="protein sequence ID" value="RAY10732.1"/>
    <property type="molecule type" value="Genomic_DNA"/>
</dbReference>
<name>A0A365GVB0_9ACTN</name>
<reference evidence="2 3" key="1">
    <citation type="submission" date="2018-06" db="EMBL/GenBank/DDBJ databases">
        <title>Actinomadura craniellae sp. nov. isolated from marine sponge Craniella sp.</title>
        <authorList>
            <person name="Li L."/>
            <person name="Xu Q.H."/>
            <person name="Lin H.W."/>
            <person name="Lu Y.H."/>
        </authorList>
    </citation>
    <scope>NUCLEOTIDE SEQUENCE [LARGE SCALE GENOMIC DNA]</scope>
    <source>
        <strain evidence="2 3">LHW63021</strain>
    </source>
</reference>